<dbReference type="PANTHER" id="PTHR30146">
    <property type="entry name" value="LACI-RELATED TRANSCRIPTIONAL REPRESSOR"/>
    <property type="match status" value="1"/>
</dbReference>
<dbReference type="OrthoDB" id="891936at2"/>
<dbReference type="GO" id="GO:0000976">
    <property type="term" value="F:transcription cis-regulatory region binding"/>
    <property type="evidence" value="ECO:0007669"/>
    <property type="project" value="TreeGrafter"/>
</dbReference>
<dbReference type="Gene3D" id="3.40.50.2300">
    <property type="match status" value="2"/>
</dbReference>
<dbReference type="Proteomes" id="UP000321532">
    <property type="component" value="Unassembled WGS sequence"/>
</dbReference>
<dbReference type="InterPro" id="IPR000843">
    <property type="entry name" value="HTH_LacI"/>
</dbReference>
<dbReference type="AlphaFoldDB" id="A0A512B2B9"/>
<dbReference type="PROSITE" id="PS50932">
    <property type="entry name" value="HTH_LACI_2"/>
    <property type="match status" value="1"/>
</dbReference>
<dbReference type="SUPFAM" id="SSF47413">
    <property type="entry name" value="lambda repressor-like DNA-binding domains"/>
    <property type="match status" value="1"/>
</dbReference>
<organism evidence="5 6">
    <name type="scientific">Adhaeribacter aerolatus</name>
    <dbReference type="NCBI Taxonomy" id="670289"/>
    <lineage>
        <taxon>Bacteria</taxon>
        <taxon>Pseudomonadati</taxon>
        <taxon>Bacteroidota</taxon>
        <taxon>Cytophagia</taxon>
        <taxon>Cytophagales</taxon>
        <taxon>Hymenobacteraceae</taxon>
        <taxon>Adhaeribacter</taxon>
    </lineage>
</organism>
<evidence type="ECO:0000313" key="6">
    <source>
        <dbReference type="Proteomes" id="UP000321532"/>
    </source>
</evidence>
<name>A0A512B2B9_9BACT</name>
<keyword evidence="6" id="KW-1185">Reference proteome</keyword>
<keyword evidence="3" id="KW-0804">Transcription</keyword>
<dbReference type="SMART" id="SM00354">
    <property type="entry name" value="HTH_LACI"/>
    <property type="match status" value="1"/>
</dbReference>
<dbReference type="InterPro" id="IPR010982">
    <property type="entry name" value="Lambda_DNA-bd_dom_sf"/>
</dbReference>
<evidence type="ECO:0000313" key="5">
    <source>
        <dbReference type="EMBL" id="GEO06106.1"/>
    </source>
</evidence>
<dbReference type="SUPFAM" id="SSF53822">
    <property type="entry name" value="Periplasmic binding protein-like I"/>
    <property type="match status" value="1"/>
</dbReference>
<dbReference type="EMBL" id="BJYS01000031">
    <property type="protein sequence ID" value="GEO06106.1"/>
    <property type="molecule type" value="Genomic_DNA"/>
</dbReference>
<keyword evidence="2" id="KW-0238">DNA-binding</keyword>
<dbReference type="GO" id="GO:0003700">
    <property type="term" value="F:DNA-binding transcription factor activity"/>
    <property type="evidence" value="ECO:0007669"/>
    <property type="project" value="TreeGrafter"/>
</dbReference>
<keyword evidence="1" id="KW-0805">Transcription regulation</keyword>
<evidence type="ECO:0000256" key="1">
    <source>
        <dbReference type="ARBA" id="ARBA00023015"/>
    </source>
</evidence>
<sequence>MYKPTTIKDIAKALGLSTSTVSRALRDSYEISEDTKRLVMDYAEKINYKPNPIALSLKERRSYSIGVIVCEVANSFFSQAINGIESVAYKKGYHVIISQSHDSYEREVINVQHLANRSVDGLLVSMSAETTDTSHLKQLHEQGLPLVFFDRVIEGIKTHKVTANNKKGAFEATALLIKEGHTKIAHLANAPHLSITPERLEGYKAALQAHNLPFNEDYVQYCHHGGMIYEEVEEAVRRILQMPDKPDAIFVASDRLSTGCLTALKKFNPGNMQEIAIAGFSNSDVINLLQPSISYVRQPAYEMGQIATEMLIELIESNKPIREFSNVVLNTQLFPHDAPPVLKVSG</sequence>
<dbReference type="InterPro" id="IPR028082">
    <property type="entry name" value="Peripla_BP_I"/>
</dbReference>
<dbReference type="CDD" id="cd06267">
    <property type="entry name" value="PBP1_LacI_sugar_binding-like"/>
    <property type="match status" value="1"/>
</dbReference>
<dbReference type="Pfam" id="PF13407">
    <property type="entry name" value="Peripla_BP_4"/>
    <property type="match status" value="1"/>
</dbReference>
<dbReference type="CDD" id="cd01392">
    <property type="entry name" value="HTH_LacI"/>
    <property type="match status" value="1"/>
</dbReference>
<comment type="caution">
    <text evidence="5">The sequence shown here is derived from an EMBL/GenBank/DDBJ whole genome shotgun (WGS) entry which is preliminary data.</text>
</comment>
<evidence type="ECO:0000259" key="4">
    <source>
        <dbReference type="PROSITE" id="PS50932"/>
    </source>
</evidence>
<feature type="domain" description="HTH lacI-type" evidence="4">
    <location>
        <begin position="5"/>
        <end position="59"/>
    </location>
</feature>
<reference evidence="5 6" key="1">
    <citation type="submission" date="2019-07" db="EMBL/GenBank/DDBJ databases">
        <title>Whole genome shotgun sequence of Adhaeribacter aerolatus NBRC 106133.</title>
        <authorList>
            <person name="Hosoyama A."/>
            <person name="Uohara A."/>
            <person name="Ohji S."/>
            <person name="Ichikawa N."/>
        </authorList>
    </citation>
    <scope>NUCLEOTIDE SEQUENCE [LARGE SCALE GENOMIC DNA]</scope>
    <source>
        <strain evidence="5 6">NBRC 106133</strain>
    </source>
</reference>
<evidence type="ECO:0000256" key="2">
    <source>
        <dbReference type="ARBA" id="ARBA00023125"/>
    </source>
</evidence>
<dbReference type="InterPro" id="IPR025997">
    <property type="entry name" value="SBP_2_dom"/>
</dbReference>
<dbReference type="Gene3D" id="1.10.260.40">
    <property type="entry name" value="lambda repressor-like DNA-binding domains"/>
    <property type="match status" value="1"/>
</dbReference>
<dbReference type="RefSeq" id="WP_146901471.1">
    <property type="nucleotide sequence ID" value="NZ_BJYS01000031.1"/>
</dbReference>
<gene>
    <name evidence="5" type="ORF">AAE02nite_37700</name>
</gene>
<dbReference type="PANTHER" id="PTHR30146:SF109">
    <property type="entry name" value="HTH-TYPE TRANSCRIPTIONAL REGULATOR GALS"/>
    <property type="match status" value="1"/>
</dbReference>
<dbReference type="Pfam" id="PF00356">
    <property type="entry name" value="LacI"/>
    <property type="match status" value="1"/>
</dbReference>
<protein>
    <submittedName>
        <fullName evidence="5">LacI family transcriptional regulator</fullName>
    </submittedName>
</protein>
<proteinExistence type="predicted"/>
<evidence type="ECO:0000256" key="3">
    <source>
        <dbReference type="ARBA" id="ARBA00023163"/>
    </source>
</evidence>
<accession>A0A512B2B9</accession>